<evidence type="ECO:0000256" key="1">
    <source>
        <dbReference type="ARBA" id="ARBA00022679"/>
    </source>
</evidence>
<evidence type="ECO:0000256" key="2">
    <source>
        <dbReference type="ARBA" id="ARBA00023315"/>
    </source>
</evidence>
<keyword evidence="1 4" id="KW-0808">Transferase</keyword>
<dbReference type="KEGG" id="pkb:B4V02_22165"/>
<dbReference type="STRING" id="172713.GCA_001705305_00410"/>
<dbReference type="InterPro" id="IPR016181">
    <property type="entry name" value="Acyl_CoA_acyltransferase"/>
</dbReference>
<evidence type="ECO:0000313" key="4">
    <source>
        <dbReference type="EMBL" id="ASR49210.1"/>
    </source>
</evidence>
<protein>
    <submittedName>
        <fullName evidence="4">GNAT family N-acetyltransferase</fullName>
    </submittedName>
</protein>
<dbReference type="AlphaFoldDB" id="A0A222WRG3"/>
<dbReference type="Gene3D" id="3.40.630.30">
    <property type="match status" value="1"/>
</dbReference>
<dbReference type="InterPro" id="IPR050832">
    <property type="entry name" value="Bact_Acetyltransf"/>
</dbReference>
<organism evidence="4 5">
    <name type="scientific">Paenibacillus kribbensis</name>
    <dbReference type="NCBI Taxonomy" id="172713"/>
    <lineage>
        <taxon>Bacteria</taxon>
        <taxon>Bacillati</taxon>
        <taxon>Bacillota</taxon>
        <taxon>Bacilli</taxon>
        <taxon>Bacillales</taxon>
        <taxon>Paenibacillaceae</taxon>
        <taxon>Paenibacillus</taxon>
    </lineage>
</organism>
<dbReference type="Pfam" id="PF00583">
    <property type="entry name" value="Acetyltransf_1"/>
    <property type="match status" value="1"/>
</dbReference>
<dbReference type="GO" id="GO:0016747">
    <property type="term" value="F:acyltransferase activity, transferring groups other than amino-acyl groups"/>
    <property type="evidence" value="ECO:0007669"/>
    <property type="project" value="InterPro"/>
</dbReference>
<dbReference type="PANTHER" id="PTHR43877">
    <property type="entry name" value="AMINOALKYLPHOSPHONATE N-ACETYLTRANSFERASE-RELATED-RELATED"/>
    <property type="match status" value="1"/>
</dbReference>
<evidence type="ECO:0000313" key="5">
    <source>
        <dbReference type="Proteomes" id="UP000214666"/>
    </source>
</evidence>
<dbReference type="OrthoDB" id="5292888at2"/>
<dbReference type="EMBL" id="CP020028">
    <property type="protein sequence ID" value="ASR49210.1"/>
    <property type="molecule type" value="Genomic_DNA"/>
</dbReference>
<dbReference type="RefSeq" id="WP_094156437.1">
    <property type="nucleotide sequence ID" value="NZ_CP020028.1"/>
</dbReference>
<proteinExistence type="predicted"/>
<keyword evidence="5" id="KW-1185">Reference proteome</keyword>
<gene>
    <name evidence="4" type="ORF">B4V02_22165</name>
</gene>
<feature type="domain" description="N-acetyltransferase" evidence="3">
    <location>
        <begin position="1"/>
        <end position="160"/>
    </location>
</feature>
<dbReference type="SUPFAM" id="SSF55729">
    <property type="entry name" value="Acyl-CoA N-acyltransferases (Nat)"/>
    <property type="match status" value="1"/>
</dbReference>
<sequence>MIIREATITDTADIAKVHVDCWRTTYKNIMPDEVLEQLSYEQRTELWNENLSSEDGHLVFVAENEKGEIIGFVSGGPEKSGEYPPYGGEITAIYVLKEYNSLGLGRGLLMRLLQHFSSMQIHSAIVWVLADNPACTFYERLGAKLVVEQHLIHIGGKNLNMLAYGWGTIPTESAFVLQERE</sequence>
<evidence type="ECO:0000259" key="3">
    <source>
        <dbReference type="PROSITE" id="PS51186"/>
    </source>
</evidence>
<dbReference type="PROSITE" id="PS51186">
    <property type="entry name" value="GNAT"/>
    <property type="match status" value="1"/>
</dbReference>
<keyword evidence="2" id="KW-0012">Acyltransferase</keyword>
<accession>A0A222WRG3</accession>
<name>A0A222WRG3_9BACL</name>
<dbReference type="Proteomes" id="UP000214666">
    <property type="component" value="Chromosome"/>
</dbReference>
<dbReference type="CDD" id="cd04301">
    <property type="entry name" value="NAT_SF"/>
    <property type="match status" value="1"/>
</dbReference>
<dbReference type="InterPro" id="IPR000182">
    <property type="entry name" value="GNAT_dom"/>
</dbReference>
<reference evidence="4 5" key="1">
    <citation type="submission" date="2017-03" db="EMBL/GenBank/DDBJ databases">
        <title>Complete genome sequence of Paenibacillus Kribbensis producing bioflocculants.</title>
        <authorList>
            <person name="Lee H.-G."/>
            <person name="Oh H.-M."/>
        </authorList>
    </citation>
    <scope>NUCLEOTIDE SEQUENCE [LARGE SCALE GENOMIC DNA]</scope>
    <source>
        <strain evidence="4 5">AM49</strain>
    </source>
</reference>